<protein>
    <submittedName>
        <fullName evidence="2">Uncharacterized protein</fullName>
    </submittedName>
</protein>
<reference evidence="2 3" key="1">
    <citation type="journal article" date="2015" name="BMC Genomics">
        <title>Genome mining reveals unlocked bioactive potential of marine Gram-negative bacteria.</title>
        <authorList>
            <person name="Machado H."/>
            <person name="Sonnenschein E.C."/>
            <person name="Melchiorsen J."/>
            <person name="Gram L."/>
        </authorList>
    </citation>
    <scope>NUCLEOTIDE SEQUENCE [LARGE SCALE GENOMIC DNA]</scope>
    <source>
        <strain evidence="2 3">S2471</strain>
    </source>
</reference>
<gene>
    <name evidence="2" type="ORF">TW77_05880</name>
</gene>
<keyword evidence="1" id="KW-1133">Transmembrane helix</keyword>
<dbReference type="PATRIC" id="fig|43658.5.peg.1228"/>
<name>A0A0F4QUN6_9GAMM</name>
<feature type="transmembrane region" description="Helical" evidence="1">
    <location>
        <begin position="28"/>
        <end position="47"/>
    </location>
</feature>
<feature type="transmembrane region" description="Helical" evidence="1">
    <location>
        <begin position="59"/>
        <end position="80"/>
    </location>
</feature>
<comment type="caution">
    <text evidence="2">The sequence shown here is derived from an EMBL/GenBank/DDBJ whole genome shotgun (WGS) entry which is preliminary data.</text>
</comment>
<evidence type="ECO:0000313" key="2">
    <source>
        <dbReference type="EMBL" id="KJZ11408.1"/>
    </source>
</evidence>
<dbReference type="AlphaFoldDB" id="A0A0F4QUN6"/>
<dbReference type="Proteomes" id="UP000033452">
    <property type="component" value="Unassembled WGS sequence"/>
</dbReference>
<evidence type="ECO:0000313" key="3">
    <source>
        <dbReference type="Proteomes" id="UP000033452"/>
    </source>
</evidence>
<keyword evidence="1" id="KW-0812">Transmembrane</keyword>
<keyword evidence="1" id="KW-0472">Membrane</keyword>
<sequence length="85" mass="9546">MIVASLLLTYKITEVVCVLKKFTSKKSFFVGSVTTFLVFNLVSYLVLSNREYDEPYLEVIVFLISIASAVMVGIKCYVAASENDY</sequence>
<keyword evidence="3" id="KW-1185">Reference proteome</keyword>
<accession>A0A0F4QUN6</accession>
<organism evidence="2 3">
    <name type="scientific">Pseudoalteromonas rubra</name>
    <dbReference type="NCBI Taxonomy" id="43658"/>
    <lineage>
        <taxon>Bacteria</taxon>
        <taxon>Pseudomonadati</taxon>
        <taxon>Pseudomonadota</taxon>
        <taxon>Gammaproteobacteria</taxon>
        <taxon>Alteromonadales</taxon>
        <taxon>Pseudoalteromonadaceae</taxon>
        <taxon>Pseudoalteromonas</taxon>
    </lineage>
</organism>
<dbReference type="EMBL" id="JXYA01000010">
    <property type="protein sequence ID" value="KJZ11408.1"/>
    <property type="molecule type" value="Genomic_DNA"/>
</dbReference>
<proteinExistence type="predicted"/>
<evidence type="ECO:0000256" key="1">
    <source>
        <dbReference type="SAM" id="Phobius"/>
    </source>
</evidence>